<keyword evidence="8" id="KW-0067">ATP-binding</keyword>
<dbReference type="InterPro" id="IPR001095">
    <property type="entry name" value="Acetyl_CoA_COase_a_su"/>
</dbReference>
<evidence type="ECO:0000256" key="2">
    <source>
        <dbReference type="ARBA" id="ARBA00011883"/>
    </source>
</evidence>
<dbReference type="InterPro" id="IPR029045">
    <property type="entry name" value="ClpP/crotonase-like_dom_sf"/>
</dbReference>
<evidence type="ECO:0000256" key="3">
    <source>
        <dbReference type="ARBA" id="ARBA00022516"/>
    </source>
</evidence>
<gene>
    <name evidence="14" type="ORF">G352_00577</name>
</gene>
<dbReference type="UniPathway" id="UPA00655">
    <property type="reaction ID" value="UER00711"/>
</dbReference>
<keyword evidence="6" id="KW-0479">Metal-binding</keyword>
<keyword evidence="3" id="KW-0444">Lipid biosynthesis</keyword>
<dbReference type="GO" id="GO:0008270">
    <property type="term" value="F:zinc ion binding"/>
    <property type="evidence" value="ECO:0007669"/>
    <property type="project" value="UniProtKB-KW"/>
</dbReference>
<dbReference type="AlphaFoldDB" id="M3A4C5"/>
<evidence type="ECO:0000256" key="9">
    <source>
        <dbReference type="ARBA" id="ARBA00023098"/>
    </source>
</evidence>
<evidence type="ECO:0000259" key="13">
    <source>
        <dbReference type="PROSITE" id="PS50989"/>
    </source>
</evidence>
<dbReference type="GO" id="GO:0006633">
    <property type="term" value="P:fatty acid biosynthetic process"/>
    <property type="evidence" value="ECO:0007669"/>
    <property type="project" value="UniProtKB-KW"/>
</dbReference>
<dbReference type="GO" id="GO:0016743">
    <property type="term" value="F:carboxyl- or carbamoyltransferase activity"/>
    <property type="evidence" value="ECO:0007669"/>
    <property type="project" value="InterPro"/>
</dbReference>
<keyword evidence="6" id="KW-0862">Zinc</keyword>
<evidence type="ECO:0000256" key="7">
    <source>
        <dbReference type="ARBA" id="ARBA00022832"/>
    </source>
</evidence>
<reference evidence="14 15" key="1">
    <citation type="journal article" date="2013" name="Genome Announc.">
        <title>Draft Genome Sequence of Rhodococcus ruber Strain BKS 20-38.</title>
        <authorList>
            <person name="Bala M."/>
            <person name="Kumar S."/>
            <person name="Raghava G.P."/>
            <person name="Mayilraj S."/>
        </authorList>
    </citation>
    <scope>NUCLEOTIDE SEQUENCE [LARGE SCALE GENOMIC DNA]</scope>
    <source>
        <strain evidence="14 15">BKS 20-38</strain>
    </source>
</reference>
<dbReference type="InterPro" id="IPR011763">
    <property type="entry name" value="COA_CT_C"/>
</dbReference>
<accession>M3A4C5</accession>
<keyword evidence="4 14" id="KW-0808">Transferase</keyword>
<comment type="caution">
    <text evidence="14">The sequence shown here is derived from an EMBL/GenBank/DDBJ whole genome shotgun (WGS) entry which is preliminary data.</text>
</comment>
<dbReference type="GO" id="GO:0009317">
    <property type="term" value="C:acetyl-CoA carboxylase complex"/>
    <property type="evidence" value="ECO:0007669"/>
    <property type="project" value="InterPro"/>
</dbReference>
<proteinExistence type="predicted"/>
<feature type="region of interest" description="Disordered" evidence="12">
    <location>
        <begin position="245"/>
        <end position="269"/>
    </location>
</feature>
<protein>
    <recommendedName>
        <fullName evidence="2">acetyl-CoA carboxytransferase</fullName>
        <ecNumber evidence="2">2.1.3.15</ecNumber>
    </recommendedName>
</protein>
<evidence type="ECO:0000313" key="15">
    <source>
        <dbReference type="Proteomes" id="UP000011731"/>
    </source>
</evidence>
<dbReference type="Proteomes" id="UP000011731">
    <property type="component" value="Unassembled WGS sequence"/>
</dbReference>
<name>M3A4C5_9NOCA</name>
<evidence type="ECO:0000256" key="1">
    <source>
        <dbReference type="ARBA" id="ARBA00004956"/>
    </source>
</evidence>
<keyword evidence="5" id="KW-0547">Nucleotide-binding</keyword>
<feature type="domain" description="CoA carboxyltransferase C-terminal" evidence="13">
    <location>
        <begin position="22"/>
        <end position="247"/>
    </location>
</feature>
<dbReference type="GO" id="GO:0003989">
    <property type="term" value="F:acetyl-CoA carboxylase activity"/>
    <property type="evidence" value="ECO:0007669"/>
    <property type="project" value="InterPro"/>
</dbReference>
<dbReference type="PRINTS" id="PR01069">
    <property type="entry name" value="ACCCTRFRASEA"/>
</dbReference>
<dbReference type="PANTHER" id="PTHR42853">
    <property type="entry name" value="ACETYL-COENZYME A CARBOXYLASE CARBOXYL TRANSFERASE SUBUNIT ALPHA"/>
    <property type="match status" value="1"/>
</dbReference>
<feature type="region of interest" description="Disordered" evidence="12">
    <location>
        <begin position="1"/>
        <end position="27"/>
    </location>
</feature>
<dbReference type="GO" id="GO:2001295">
    <property type="term" value="P:malonyl-CoA biosynthetic process"/>
    <property type="evidence" value="ECO:0007669"/>
    <property type="project" value="UniProtKB-UniPathway"/>
</dbReference>
<keyword evidence="10" id="KW-0275">Fatty acid biosynthesis</keyword>
<dbReference type="Gene3D" id="3.90.226.10">
    <property type="entry name" value="2-enoyl-CoA Hydratase, Chain A, domain 1"/>
    <property type="match status" value="1"/>
</dbReference>
<dbReference type="EC" id="2.1.3.15" evidence="2"/>
<evidence type="ECO:0000256" key="12">
    <source>
        <dbReference type="SAM" id="MobiDB-lite"/>
    </source>
</evidence>
<evidence type="ECO:0000313" key="14">
    <source>
        <dbReference type="EMBL" id="EME67334.1"/>
    </source>
</evidence>
<dbReference type="Pfam" id="PF03255">
    <property type="entry name" value="ACCA"/>
    <property type="match status" value="1"/>
</dbReference>
<comment type="pathway">
    <text evidence="1">Lipid metabolism; malonyl-CoA biosynthesis; malonyl-CoA from acetyl-CoA: step 1/1.</text>
</comment>
<evidence type="ECO:0000256" key="8">
    <source>
        <dbReference type="ARBA" id="ARBA00022840"/>
    </source>
</evidence>
<comment type="catalytic activity">
    <reaction evidence="11">
        <text>N(6)-carboxybiotinyl-L-lysyl-[protein] + acetyl-CoA = N(6)-biotinyl-L-lysyl-[protein] + malonyl-CoA</text>
        <dbReference type="Rhea" id="RHEA:54728"/>
        <dbReference type="Rhea" id="RHEA-COMP:10505"/>
        <dbReference type="Rhea" id="RHEA-COMP:10506"/>
        <dbReference type="ChEBI" id="CHEBI:57288"/>
        <dbReference type="ChEBI" id="CHEBI:57384"/>
        <dbReference type="ChEBI" id="CHEBI:83144"/>
        <dbReference type="ChEBI" id="CHEBI:83145"/>
        <dbReference type="EC" id="2.1.3.15"/>
    </reaction>
</comment>
<evidence type="ECO:0000256" key="5">
    <source>
        <dbReference type="ARBA" id="ARBA00022741"/>
    </source>
</evidence>
<keyword evidence="15" id="KW-1185">Reference proteome</keyword>
<evidence type="ECO:0000256" key="11">
    <source>
        <dbReference type="ARBA" id="ARBA00049152"/>
    </source>
</evidence>
<dbReference type="PROSITE" id="PS50989">
    <property type="entry name" value="COA_CT_CTER"/>
    <property type="match status" value="1"/>
</dbReference>
<keyword evidence="7" id="KW-0276">Fatty acid metabolism</keyword>
<evidence type="ECO:0000256" key="10">
    <source>
        <dbReference type="ARBA" id="ARBA00023160"/>
    </source>
</evidence>
<evidence type="ECO:0000256" key="6">
    <source>
        <dbReference type="ARBA" id="ARBA00022771"/>
    </source>
</evidence>
<sequence length="269" mass="28055">MLAVLGVESGGPLHVPSDRARRPDSTSLPAHAWDVVTRCRSADRPSGLEWAGWLAESWVELRGPDPAVRAGFAIIGGHRTVVIAMDRHARNVGQTLPGPEAFRLAQRAIELAGRLSLPVVTIVDTPGADPGPESETGGIAAEIARTLLALAGLPTVSVCLVVGEGGSGGAMALAHTDSLLMLEGSIFSVISPESGAAVLYRDRFLAPNIAVDFQMTAPQLVAAGIADRVLREDLEEVSESVARALSQTESGARNRRTDAVTASALGAHR</sequence>
<evidence type="ECO:0000256" key="4">
    <source>
        <dbReference type="ARBA" id="ARBA00022679"/>
    </source>
</evidence>
<dbReference type="SUPFAM" id="SSF52096">
    <property type="entry name" value="ClpP/crotonase"/>
    <property type="match status" value="1"/>
</dbReference>
<dbReference type="GO" id="GO:0005524">
    <property type="term" value="F:ATP binding"/>
    <property type="evidence" value="ECO:0007669"/>
    <property type="project" value="UniProtKB-KW"/>
</dbReference>
<dbReference type="EMBL" id="AOEX01000009">
    <property type="protein sequence ID" value="EME67334.1"/>
    <property type="molecule type" value="Genomic_DNA"/>
</dbReference>
<dbReference type="PANTHER" id="PTHR42853:SF3">
    <property type="entry name" value="ACETYL-COENZYME A CARBOXYLASE CARBOXYL TRANSFERASE SUBUNIT ALPHA, CHLOROPLASTIC"/>
    <property type="match status" value="1"/>
</dbReference>
<keyword evidence="9" id="KW-0443">Lipid metabolism</keyword>
<keyword evidence="6" id="KW-0863">Zinc-finger</keyword>
<organism evidence="14 15">
    <name type="scientific">Rhodococcus ruber BKS 20-38</name>
    <dbReference type="NCBI Taxonomy" id="1278076"/>
    <lineage>
        <taxon>Bacteria</taxon>
        <taxon>Bacillati</taxon>
        <taxon>Actinomycetota</taxon>
        <taxon>Actinomycetes</taxon>
        <taxon>Mycobacteriales</taxon>
        <taxon>Nocardiaceae</taxon>
        <taxon>Rhodococcus</taxon>
    </lineage>
</organism>